<dbReference type="Gene3D" id="1.10.10.10">
    <property type="entry name" value="Winged helix-like DNA-binding domain superfamily/Winged helix DNA-binding domain"/>
    <property type="match status" value="1"/>
</dbReference>
<feature type="domain" description="HTH crp-type" evidence="5">
    <location>
        <begin position="148"/>
        <end position="217"/>
    </location>
</feature>
<keyword evidence="1" id="KW-0805">Transcription regulation</keyword>
<evidence type="ECO:0000259" key="4">
    <source>
        <dbReference type="PROSITE" id="PS50042"/>
    </source>
</evidence>
<dbReference type="GO" id="GO:0003677">
    <property type="term" value="F:DNA binding"/>
    <property type="evidence" value="ECO:0007669"/>
    <property type="project" value="UniProtKB-KW"/>
</dbReference>
<dbReference type="Pfam" id="PF00027">
    <property type="entry name" value="cNMP_binding"/>
    <property type="match status" value="1"/>
</dbReference>
<protein>
    <submittedName>
        <fullName evidence="6">Crp/Fnr family transcriptional regulator</fullName>
    </submittedName>
</protein>
<dbReference type="PROSITE" id="PS51063">
    <property type="entry name" value="HTH_CRP_2"/>
    <property type="match status" value="1"/>
</dbReference>
<evidence type="ECO:0000313" key="7">
    <source>
        <dbReference type="Proteomes" id="UP000824262"/>
    </source>
</evidence>
<keyword evidence="3" id="KW-0804">Transcription</keyword>
<evidence type="ECO:0000313" key="6">
    <source>
        <dbReference type="EMBL" id="HIQ77741.1"/>
    </source>
</evidence>
<dbReference type="PROSITE" id="PS50042">
    <property type="entry name" value="CNMP_BINDING_3"/>
    <property type="match status" value="1"/>
</dbReference>
<evidence type="ECO:0000256" key="3">
    <source>
        <dbReference type="ARBA" id="ARBA00023163"/>
    </source>
</evidence>
<dbReference type="InterPro" id="IPR036390">
    <property type="entry name" value="WH_DNA-bd_sf"/>
</dbReference>
<accession>A0A9D0ZCI5</accession>
<dbReference type="SUPFAM" id="SSF51206">
    <property type="entry name" value="cAMP-binding domain-like"/>
    <property type="match status" value="1"/>
</dbReference>
<evidence type="ECO:0000259" key="5">
    <source>
        <dbReference type="PROSITE" id="PS51063"/>
    </source>
</evidence>
<dbReference type="InterPro" id="IPR036388">
    <property type="entry name" value="WH-like_DNA-bd_sf"/>
</dbReference>
<dbReference type="AlphaFoldDB" id="A0A9D0ZCI5"/>
<dbReference type="Gene3D" id="2.60.120.10">
    <property type="entry name" value="Jelly Rolls"/>
    <property type="match status" value="1"/>
</dbReference>
<dbReference type="EMBL" id="DVGA01000009">
    <property type="protein sequence ID" value="HIQ77741.1"/>
    <property type="molecule type" value="Genomic_DNA"/>
</dbReference>
<dbReference type="InterPro" id="IPR000595">
    <property type="entry name" value="cNMP-bd_dom"/>
</dbReference>
<dbReference type="Pfam" id="PF13545">
    <property type="entry name" value="HTH_Crp_2"/>
    <property type="match status" value="1"/>
</dbReference>
<sequence>MEGHKINTAPEFVLTDNLKAHRGLIMSEVPERRRFRKGQQLSRGGTPSPQVYFILEGAARASVVNVYGYERTLGYLRQNTICCMDALRHDAGVSVTITALTTLRAVPLTLADMSRLMTESADFAAAVLLYYSDVLKLMCLDAESQSSNSVLNKLANFIGLYVLSEDYARFGFLPFSQQELASAIGASRVQVARVCEKLKAQGIVDIKKRRLYVLDRAALAEMASLEVSS</sequence>
<evidence type="ECO:0000256" key="1">
    <source>
        <dbReference type="ARBA" id="ARBA00023015"/>
    </source>
</evidence>
<dbReference type="InterPro" id="IPR018490">
    <property type="entry name" value="cNMP-bd_dom_sf"/>
</dbReference>
<proteinExistence type="predicted"/>
<dbReference type="GO" id="GO:0006355">
    <property type="term" value="P:regulation of DNA-templated transcription"/>
    <property type="evidence" value="ECO:0007669"/>
    <property type="project" value="InterPro"/>
</dbReference>
<reference evidence="6" key="2">
    <citation type="journal article" date="2021" name="PeerJ">
        <title>Extensive microbial diversity within the chicken gut microbiome revealed by metagenomics and culture.</title>
        <authorList>
            <person name="Gilroy R."/>
            <person name="Ravi A."/>
            <person name="Getino M."/>
            <person name="Pursley I."/>
            <person name="Horton D.L."/>
            <person name="Alikhan N.F."/>
            <person name="Baker D."/>
            <person name="Gharbi K."/>
            <person name="Hall N."/>
            <person name="Watson M."/>
            <person name="Adriaenssens E.M."/>
            <person name="Foster-Nyarko E."/>
            <person name="Jarju S."/>
            <person name="Secka A."/>
            <person name="Antonio M."/>
            <person name="Oren A."/>
            <person name="Chaudhuri R.R."/>
            <person name="La Ragione R."/>
            <person name="Hildebrand F."/>
            <person name="Pallen M.J."/>
        </authorList>
    </citation>
    <scope>NUCLEOTIDE SEQUENCE</scope>
    <source>
        <strain evidence="6">ChiBcolR7-354</strain>
    </source>
</reference>
<dbReference type="InterPro" id="IPR012318">
    <property type="entry name" value="HTH_CRP"/>
</dbReference>
<organism evidence="6 7">
    <name type="scientific">Candidatus Scatomorpha intestinavium</name>
    <dbReference type="NCBI Taxonomy" id="2840922"/>
    <lineage>
        <taxon>Bacteria</taxon>
        <taxon>Bacillati</taxon>
        <taxon>Bacillota</taxon>
        <taxon>Clostridia</taxon>
        <taxon>Eubacteriales</taxon>
        <taxon>Candidatus Scatomorpha</taxon>
    </lineage>
</organism>
<dbReference type="InterPro" id="IPR014710">
    <property type="entry name" value="RmlC-like_jellyroll"/>
</dbReference>
<gene>
    <name evidence="6" type="ORF">IAB77_00605</name>
</gene>
<dbReference type="Proteomes" id="UP000824262">
    <property type="component" value="Unassembled WGS sequence"/>
</dbReference>
<dbReference type="SUPFAM" id="SSF46785">
    <property type="entry name" value="Winged helix' DNA-binding domain"/>
    <property type="match status" value="1"/>
</dbReference>
<comment type="caution">
    <text evidence="6">The sequence shown here is derived from an EMBL/GenBank/DDBJ whole genome shotgun (WGS) entry which is preliminary data.</text>
</comment>
<dbReference type="CDD" id="cd00038">
    <property type="entry name" value="CAP_ED"/>
    <property type="match status" value="1"/>
</dbReference>
<name>A0A9D0ZCI5_9FIRM</name>
<reference evidence="6" key="1">
    <citation type="submission" date="2020-10" db="EMBL/GenBank/DDBJ databases">
        <authorList>
            <person name="Gilroy R."/>
        </authorList>
    </citation>
    <scope>NUCLEOTIDE SEQUENCE</scope>
    <source>
        <strain evidence="6">ChiBcolR7-354</strain>
    </source>
</reference>
<feature type="domain" description="Cyclic nucleotide-binding" evidence="4">
    <location>
        <begin position="14"/>
        <end position="122"/>
    </location>
</feature>
<evidence type="ECO:0000256" key="2">
    <source>
        <dbReference type="ARBA" id="ARBA00023125"/>
    </source>
</evidence>
<keyword evidence="2" id="KW-0238">DNA-binding</keyword>